<evidence type="ECO:0000256" key="2">
    <source>
        <dbReference type="ARBA" id="ARBA00022723"/>
    </source>
</evidence>
<accession>A0A2C5Y9E8</accession>
<name>A0A2C5Y9E8_9HYPO</name>
<protein>
    <submittedName>
        <fullName evidence="5">Uncharacterized protein</fullName>
    </submittedName>
</protein>
<dbReference type="PANTHER" id="PTHR14742">
    <property type="entry name" value="RIBONUCLEASE P SUBUNIT P21"/>
    <property type="match status" value="1"/>
</dbReference>
<dbReference type="Pfam" id="PF04032">
    <property type="entry name" value="Rpr2"/>
    <property type="match status" value="1"/>
</dbReference>
<sequence length="142" mass="15910">MAKTKTSPGVPNKGLYSRASYLYQAAGYLASRATLETSQSTSAKTLKNLSRQTLSDMRAVCLKAQIRQSPLLKRDVCKSCHTFLIEGQTCLSVVENKSKDGLKPWADVLVVRCTTCAFTRRYPVSTSRQKRKQLRQKPPPRQ</sequence>
<dbReference type="PANTHER" id="PTHR14742:SF0">
    <property type="entry name" value="RIBONUCLEASE P PROTEIN SUBUNIT P21"/>
    <property type="match status" value="1"/>
</dbReference>
<proteinExistence type="inferred from homology"/>
<dbReference type="GO" id="GO:0005655">
    <property type="term" value="C:nucleolar ribonuclease P complex"/>
    <property type="evidence" value="ECO:0007669"/>
    <property type="project" value="TreeGrafter"/>
</dbReference>
<evidence type="ECO:0000256" key="1">
    <source>
        <dbReference type="ARBA" id="ARBA00022694"/>
    </source>
</evidence>
<dbReference type="OrthoDB" id="128536at2759"/>
<dbReference type="Gene3D" id="6.20.50.20">
    <property type="match status" value="1"/>
</dbReference>
<comment type="caution">
    <text evidence="5">The sequence shown here is derived from an EMBL/GenBank/DDBJ whole genome shotgun (WGS) entry which is preliminary data.</text>
</comment>
<dbReference type="InterPro" id="IPR007175">
    <property type="entry name" value="Rpr2/Snm1/Rpp21"/>
</dbReference>
<keyword evidence="1" id="KW-0819">tRNA processing</keyword>
<evidence type="ECO:0000256" key="3">
    <source>
        <dbReference type="ARBA" id="ARBA00022833"/>
    </source>
</evidence>
<dbReference type="GO" id="GO:0046872">
    <property type="term" value="F:metal ion binding"/>
    <property type="evidence" value="ECO:0007669"/>
    <property type="project" value="UniProtKB-KW"/>
</dbReference>
<reference evidence="5 6" key="1">
    <citation type="submission" date="2017-06" db="EMBL/GenBank/DDBJ databases">
        <title>Ant-infecting Ophiocordyceps genomes reveal a high diversity of potential behavioral manipulation genes and a possible major role for enterotoxins.</title>
        <authorList>
            <person name="De Bekker C."/>
            <person name="Evans H.C."/>
            <person name="Brachmann A."/>
            <person name="Hughes D.P."/>
        </authorList>
    </citation>
    <scope>NUCLEOTIDE SEQUENCE [LARGE SCALE GENOMIC DNA]</scope>
    <source>
        <strain evidence="5 6">Map64</strain>
    </source>
</reference>
<dbReference type="AlphaFoldDB" id="A0A2C5Y9E8"/>
<dbReference type="Proteomes" id="UP000226192">
    <property type="component" value="Unassembled WGS sequence"/>
</dbReference>
<keyword evidence="6" id="KW-1185">Reference proteome</keyword>
<evidence type="ECO:0000313" key="6">
    <source>
        <dbReference type="Proteomes" id="UP000226192"/>
    </source>
</evidence>
<keyword evidence="2" id="KW-0479">Metal-binding</keyword>
<evidence type="ECO:0000313" key="5">
    <source>
        <dbReference type="EMBL" id="PHH64070.1"/>
    </source>
</evidence>
<organism evidence="5 6">
    <name type="scientific">Ophiocordyceps australis</name>
    <dbReference type="NCBI Taxonomy" id="1399860"/>
    <lineage>
        <taxon>Eukaryota</taxon>
        <taxon>Fungi</taxon>
        <taxon>Dikarya</taxon>
        <taxon>Ascomycota</taxon>
        <taxon>Pezizomycotina</taxon>
        <taxon>Sordariomycetes</taxon>
        <taxon>Hypocreomycetidae</taxon>
        <taxon>Hypocreales</taxon>
        <taxon>Ophiocordycipitaceae</taxon>
        <taxon>Ophiocordyceps</taxon>
    </lineage>
</organism>
<dbReference type="EMBL" id="NJET01000037">
    <property type="protein sequence ID" value="PHH64070.1"/>
    <property type="molecule type" value="Genomic_DNA"/>
</dbReference>
<keyword evidence="3" id="KW-0862">Zinc</keyword>
<dbReference type="GO" id="GO:0008033">
    <property type="term" value="P:tRNA processing"/>
    <property type="evidence" value="ECO:0007669"/>
    <property type="project" value="UniProtKB-KW"/>
</dbReference>
<comment type="similarity">
    <text evidence="4">Belongs to the eukaryotic/archaeal RNase P protein component 4 family.</text>
</comment>
<dbReference type="STRING" id="1399860.A0A2C5Y9E8"/>
<evidence type="ECO:0000256" key="4">
    <source>
        <dbReference type="ARBA" id="ARBA00038402"/>
    </source>
</evidence>
<gene>
    <name evidence="5" type="ORF">CDD81_5063</name>
</gene>